<protein>
    <submittedName>
        <fullName evidence="2">Uncharacterized protein</fullName>
    </submittedName>
</protein>
<comment type="caution">
    <text evidence="2">The sequence shown here is derived from an EMBL/GenBank/DDBJ whole genome shotgun (WGS) entry which is preliminary data.</text>
</comment>
<proteinExistence type="predicted"/>
<sequence length="493" mass="53536">MKNSRQGGFVLVHVLILSLILILVSVGVTFITQIGFFSIAAEKRYQIAEKRANIGLMTVLANGNCSDYTEEGINVKAVKDVGYNMCFVWSQGTYFGAKVVKIGMFPLKGSNWAAAMFRHLNNLSGLGGSSAIIGYDNPENSCDDPNSCIAPALVTGNQLNPQNIVIACYTNQNNLGQGLVSIVNPYKYDPILQTQDLTSKIFNAENRTEMLNNFSTIFQVNFNNGTPVGLINNNDVLSISANECTTINNDTITCGNGTINFKWTETCYQFGSNCISKLDLGPNAKLTFDGSFSGGGYIAANQIIFSQKANVKTNSPLVLVARNQISATQNDINVSNVFMFSQNYDLSGKKLTITNSLIYSGGAGVGDLNINLNSDSKLGDETSSVLIISDNNINITRNGNAEIWGIIFTTEANNDFNIGSGNGNFKIHGAVISNSLNNNNLNISGNFEIRFNFKAIERLFQAFQNLGFNVLKPPSCGASGLRNFYLFTTIKIY</sequence>
<evidence type="ECO:0000313" key="3">
    <source>
        <dbReference type="Proteomes" id="UP000257240"/>
    </source>
</evidence>
<evidence type="ECO:0000313" key="2">
    <source>
        <dbReference type="EMBL" id="HAA84227.1"/>
    </source>
</evidence>
<organism evidence="2 3">
    <name type="scientific">Thermodesulfobacterium commune</name>
    <dbReference type="NCBI Taxonomy" id="1741"/>
    <lineage>
        <taxon>Bacteria</taxon>
        <taxon>Pseudomonadati</taxon>
        <taxon>Thermodesulfobacteriota</taxon>
        <taxon>Thermodesulfobacteria</taxon>
        <taxon>Thermodesulfobacteriales</taxon>
        <taxon>Thermodesulfobacteriaceae</taxon>
        <taxon>Thermodesulfobacterium</taxon>
    </lineage>
</organism>
<keyword evidence="1" id="KW-0812">Transmembrane</keyword>
<dbReference type="Proteomes" id="UP000257240">
    <property type="component" value="Unassembled WGS sequence"/>
</dbReference>
<evidence type="ECO:0000256" key="1">
    <source>
        <dbReference type="SAM" id="Phobius"/>
    </source>
</evidence>
<keyword evidence="1" id="KW-1133">Transmembrane helix</keyword>
<accession>A0A101FHY0</accession>
<keyword evidence="1" id="KW-0472">Membrane</keyword>
<reference evidence="2 3" key="1">
    <citation type="journal article" date="2018" name="Nat. Biotechnol.">
        <title>A standardized bacterial taxonomy based on genome phylogeny substantially revises the tree of life.</title>
        <authorList>
            <person name="Parks D.H."/>
            <person name="Chuvochina M."/>
            <person name="Waite D.W."/>
            <person name="Rinke C."/>
            <person name="Skarshewski A."/>
            <person name="Chaumeil P.A."/>
            <person name="Hugenholtz P."/>
        </authorList>
    </citation>
    <scope>NUCLEOTIDE SEQUENCE [LARGE SCALE GENOMIC DNA]</scope>
    <source>
        <strain evidence="2">UBA12529</strain>
    </source>
</reference>
<gene>
    <name evidence="2" type="ORF">DCE01_05540</name>
</gene>
<dbReference type="EMBL" id="DLVE01000071">
    <property type="protein sequence ID" value="HAA84227.1"/>
    <property type="molecule type" value="Genomic_DNA"/>
</dbReference>
<feature type="transmembrane region" description="Helical" evidence="1">
    <location>
        <begin position="12"/>
        <end position="41"/>
    </location>
</feature>
<name>A0A101FHY0_9BACT</name>
<dbReference type="AlphaFoldDB" id="A0A101FHY0"/>